<keyword evidence="3" id="KW-1185">Reference proteome</keyword>
<accession>A0A6I4YND6</accession>
<dbReference type="AlphaFoldDB" id="A0A6I4YND6"/>
<dbReference type="InterPro" id="IPR029044">
    <property type="entry name" value="Nucleotide-diphossugar_trans"/>
</dbReference>
<dbReference type="InterPro" id="IPR001173">
    <property type="entry name" value="Glyco_trans_2-like"/>
</dbReference>
<dbReference type="EMBL" id="WVHK01000013">
    <property type="protein sequence ID" value="MXV19095.1"/>
    <property type="molecule type" value="Genomic_DNA"/>
</dbReference>
<name>A0A6I4YND6_9DEIO</name>
<reference evidence="2 3" key="1">
    <citation type="submission" date="2019-11" db="EMBL/GenBank/DDBJ databases">
        <title>Genome sequence of Deinococcus xianganensis Y35, AI-2 producing algicidal bacterium, isolated from lake water.</title>
        <authorList>
            <person name="Li Y."/>
        </authorList>
    </citation>
    <scope>NUCLEOTIDE SEQUENCE [LARGE SCALE GENOMIC DNA]</scope>
    <source>
        <strain evidence="2 3">Y35</strain>
    </source>
</reference>
<proteinExistence type="predicted"/>
<sequence length="245" mass="27510">MPHRVTVVIPTYNRPHLLMNALRTVAEQTQPPHEVLVVNDGDQSLPDAIHTLNLPLSVLRAPMRGAVHARNHAVTHACGEIIAMLDDDDLWHPHHLQTVTAPLHAGAAFAYTDGVIRVQRGTQTLEDIPFGLDATPSVLRRTNPILMPAIAYRRDLHDQHGLYDPALPYYHDWDWYLRLHPHTPLTRVPTPTVTCITQVEGGSSSDPRNPEVAENFRAFQRKHHLPDLPVHNFLSALRDPELALS</sequence>
<dbReference type="Pfam" id="PF00535">
    <property type="entry name" value="Glycos_transf_2"/>
    <property type="match status" value="1"/>
</dbReference>
<dbReference type="InterPro" id="IPR050834">
    <property type="entry name" value="Glycosyltransf_2"/>
</dbReference>
<dbReference type="Proteomes" id="UP000430519">
    <property type="component" value="Unassembled WGS sequence"/>
</dbReference>
<protein>
    <submittedName>
        <fullName evidence="2">Glycosyltransferase</fullName>
    </submittedName>
</protein>
<keyword evidence="2" id="KW-0808">Transferase</keyword>
<evidence type="ECO:0000313" key="2">
    <source>
        <dbReference type="EMBL" id="MXV19095.1"/>
    </source>
</evidence>
<dbReference type="SUPFAM" id="SSF53448">
    <property type="entry name" value="Nucleotide-diphospho-sugar transferases"/>
    <property type="match status" value="1"/>
</dbReference>
<comment type="caution">
    <text evidence="2">The sequence shown here is derived from an EMBL/GenBank/DDBJ whole genome shotgun (WGS) entry which is preliminary data.</text>
</comment>
<gene>
    <name evidence="2" type="ORF">GLX28_05505</name>
</gene>
<feature type="domain" description="Glycosyltransferase 2-like" evidence="1">
    <location>
        <begin position="6"/>
        <end position="113"/>
    </location>
</feature>
<dbReference type="GO" id="GO:0016740">
    <property type="term" value="F:transferase activity"/>
    <property type="evidence" value="ECO:0007669"/>
    <property type="project" value="UniProtKB-KW"/>
</dbReference>
<evidence type="ECO:0000313" key="3">
    <source>
        <dbReference type="Proteomes" id="UP000430519"/>
    </source>
</evidence>
<evidence type="ECO:0000259" key="1">
    <source>
        <dbReference type="Pfam" id="PF00535"/>
    </source>
</evidence>
<dbReference type="Gene3D" id="3.90.550.10">
    <property type="entry name" value="Spore Coat Polysaccharide Biosynthesis Protein SpsA, Chain A"/>
    <property type="match status" value="1"/>
</dbReference>
<dbReference type="PANTHER" id="PTHR43685">
    <property type="entry name" value="GLYCOSYLTRANSFERASE"/>
    <property type="match status" value="1"/>
</dbReference>
<dbReference type="CDD" id="cd00761">
    <property type="entry name" value="Glyco_tranf_GTA_type"/>
    <property type="match status" value="1"/>
</dbReference>
<organism evidence="2 3">
    <name type="scientific">Deinococcus xianganensis</name>
    <dbReference type="NCBI Taxonomy" id="1507289"/>
    <lineage>
        <taxon>Bacteria</taxon>
        <taxon>Thermotogati</taxon>
        <taxon>Deinococcota</taxon>
        <taxon>Deinococci</taxon>
        <taxon>Deinococcales</taxon>
        <taxon>Deinococcaceae</taxon>
        <taxon>Deinococcus</taxon>
    </lineage>
</organism>
<dbReference type="PANTHER" id="PTHR43685:SF2">
    <property type="entry name" value="GLYCOSYLTRANSFERASE 2-LIKE DOMAIN-CONTAINING PROTEIN"/>
    <property type="match status" value="1"/>
</dbReference>
<dbReference type="RefSeq" id="WP_160977511.1">
    <property type="nucleotide sequence ID" value="NZ_WVHK01000013.1"/>
</dbReference>